<evidence type="ECO:0000256" key="1">
    <source>
        <dbReference type="SAM" id="Coils"/>
    </source>
</evidence>
<dbReference type="AlphaFoldDB" id="A0A0F9HIC7"/>
<proteinExistence type="predicted"/>
<keyword evidence="1" id="KW-0175">Coiled coil</keyword>
<feature type="coiled-coil region" evidence="1">
    <location>
        <begin position="42"/>
        <end position="69"/>
    </location>
</feature>
<gene>
    <name evidence="2" type="ORF">LCGC14_1779960</name>
</gene>
<accession>A0A0F9HIC7</accession>
<reference evidence="2" key="1">
    <citation type="journal article" date="2015" name="Nature">
        <title>Complex archaea that bridge the gap between prokaryotes and eukaryotes.</title>
        <authorList>
            <person name="Spang A."/>
            <person name="Saw J.H."/>
            <person name="Jorgensen S.L."/>
            <person name="Zaremba-Niedzwiedzka K."/>
            <person name="Martijn J."/>
            <person name="Lind A.E."/>
            <person name="van Eijk R."/>
            <person name="Schleper C."/>
            <person name="Guy L."/>
            <person name="Ettema T.J."/>
        </authorList>
    </citation>
    <scope>NUCLEOTIDE SEQUENCE</scope>
</reference>
<dbReference type="EMBL" id="LAZR01016817">
    <property type="protein sequence ID" value="KKM02882.1"/>
    <property type="molecule type" value="Genomic_DNA"/>
</dbReference>
<name>A0A0F9HIC7_9ZZZZ</name>
<evidence type="ECO:0008006" key="3">
    <source>
        <dbReference type="Google" id="ProtNLM"/>
    </source>
</evidence>
<organism evidence="2">
    <name type="scientific">marine sediment metagenome</name>
    <dbReference type="NCBI Taxonomy" id="412755"/>
    <lineage>
        <taxon>unclassified sequences</taxon>
        <taxon>metagenomes</taxon>
        <taxon>ecological metagenomes</taxon>
    </lineage>
</organism>
<comment type="caution">
    <text evidence="2">The sequence shown here is derived from an EMBL/GenBank/DDBJ whole genome shotgun (WGS) entry which is preliminary data.</text>
</comment>
<protein>
    <recommendedName>
        <fullName evidence="3">Calcineurin-like phosphoesterase domain-containing protein</fullName>
    </recommendedName>
</protein>
<feature type="non-terminal residue" evidence="2">
    <location>
        <position position="1"/>
    </location>
</feature>
<sequence length="369" mass="42320">AKELGIPRKTLSGRYNKAKDLGLTAGGPVFSVDQEIAVDAQLKRMAREKRDTERKYREVLKQLESKDRAFEEFGDFQQLVDRALIEPISVAKKNKKDSEVTPVLCYSDLHFEEHVDGRTIDGLNEYNTTIARQRSSKFFQNSVKLIDMCRNKSNIRTLVLWLGGDLINGYIHEEFEETNLLTPVESCLEVYELLITGIDFLLEHSGCDEIVIVENVGNHARTTDRQRAGTNVQNSYEWLIYNFVAKHYENDPRIKFKFTRGYFNHLDVYGYKLRFHHGENVRYAGGVGGLSIPLNKAIAMWNQATVADIDILGHWHQRTSHKNFVINGSIIGFNAYALKIKASFERPLQSFFLMDPRHGKTVEAPIFLD</sequence>
<evidence type="ECO:0000313" key="2">
    <source>
        <dbReference type="EMBL" id="KKM02882.1"/>
    </source>
</evidence>